<dbReference type="AlphaFoldDB" id="A0A4S2KDY1"/>
<comment type="subcellular location">
    <subcellularLocation>
        <location evidence="2">Secreted</location>
    </subcellularLocation>
</comment>
<dbReference type="PANTHER" id="PTHR12253">
    <property type="entry name" value="RH14732P"/>
    <property type="match status" value="1"/>
</dbReference>
<evidence type="ECO:0000256" key="7">
    <source>
        <dbReference type="ARBA" id="ARBA00029903"/>
    </source>
</evidence>
<proteinExistence type="predicted"/>
<evidence type="ECO:0000256" key="2">
    <source>
        <dbReference type="ARBA" id="ARBA00004613"/>
    </source>
</evidence>
<dbReference type="GO" id="GO:0016042">
    <property type="term" value="P:lipid catabolic process"/>
    <property type="evidence" value="ECO:0007669"/>
    <property type="project" value="UniProtKB-KW"/>
</dbReference>
<evidence type="ECO:0000313" key="10">
    <source>
        <dbReference type="Proteomes" id="UP000310200"/>
    </source>
</evidence>
<dbReference type="GO" id="GO:0005576">
    <property type="term" value="C:extracellular region"/>
    <property type="evidence" value="ECO:0007669"/>
    <property type="project" value="UniProtKB-SubCell"/>
</dbReference>
<dbReference type="GO" id="GO:0050482">
    <property type="term" value="P:arachidonate secretion"/>
    <property type="evidence" value="ECO:0007669"/>
    <property type="project" value="InterPro"/>
</dbReference>
<dbReference type="SUPFAM" id="SSF48619">
    <property type="entry name" value="Phospholipase A2, PLA2"/>
    <property type="match status" value="1"/>
</dbReference>
<dbReference type="InterPro" id="IPR033113">
    <property type="entry name" value="PLA2_histidine"/>
</dbReference>
<feature type="domain" description="Phospholipase A2-like central" evidence="8">
    <location>
        <begin position="15"/>
        <end position="76"/>
    </location>
</feature>
<keyword evidence="4" id="KW-0964">Secreted</keyword>
<dbReference type="Proteomes" id="UP000310200">
    <property type="component" value="Unassembled WGS sequence"/>
</dbReference>
<dbReference type="InterPro" id="IPR016090">
    <property type="entry name" value="PLA2-like_dom"/>
</dbReference>
<dbReference type="GO" id="GO:0006644">
    <property type="term" value="P:phospholipid metabolic process"/>
    <property type="evidence" value="ECO:0007669"/>
    <property type="project" value="InterPro"/>
</dbReference>
<evidence type="ECO:0000256" key="6">
    <source>
        <dbReference type="ARBA" id="ARBA00023098"/>
    </source>
</evidence>
<dbReference type="Pfam" id="PF05826">
    <property type="entry name" value="Phospholip_A2_2"/>
    <property type="match status" value="1"/>
</dbReference>
<accession>A0A4S2KDY1</accession>
<evidence type="ECO:0000259" key="8">
    <source>
        <dbReference type="Pfam" id="PF05826"/>
    </source>
</evidence>
<evidence type="ECO:0000256" key="4">
    <source>
        <dbReference type="ARBA" id="ARBA00022525"/>
    </source>
</evidence>
<dbReference type="InterPro" id="IPR036444">
    <property type="entry name" value="PLipase_A2_dom_sf"/>
</dbReference>
<dbReference type="Gene3D" id="1.20.90.10">
    <property type="entry name" value="Phospholipase A2 domain"/>
    <property type="match status" value="1"/>
</dbReference>
<gene>
    <name evidence="9" type="ORF">DBV15_12881</name>
</gene>
<reference evidence="9 10" key="1">
    <citation type="journal article" date="2019" name="Philos. Trans. R. Soc. Lond., B, Biol. Sci.">
        <title>Ant behaviour and brain gene expression of defending hosts depend on the ecological success of the intruding social parasite.</title>
        <authorList>
            <person name="Kaur R."/>
            <person name="Stoldt M."/>
            <person name="Jongepier E."/>
            <person name="Feldmeyer B."/>
            <person name="Menzel F."/>
            <person name="Bornberg-Bauer E."/>
            <person name="Foitzik S."/>
        </authorList>
    </citation>
    <scope>NUCLEOTIDE SEQUENCE [LARGE SCALE GENOMIC DNA]</scope>
    <source>
        <tissue evidence="9">Whole body</tissue>
    </source>
</reference>
<dbReference type="EC" id="3.1.1.4" evidence="3"/>
<organism evidence="9 10">
    <name type="scientific">Temnothorax longispinosus</name>
    <dbReference type="NCBI Taxonomy" id="300112"/>
    <lineage>
        <taxon>Eukaryota</taxon>
        <taxon>Metazoa</taxon>
        <taxon>Ecdysozoa</taxon>
        <taxon>Arthropoda</taxon>
        <taxon>Hexapoda</taxon>
        <taxon>Insecta</taxon>
        <taxon>Pterygota</taxon>
        <taxon>Neoptera</taxon>
        <taxon>Endopterygota</taxon>
        <taxon>Hymenoptera</taxon>
        <taxon>Apocrita</taxon>
        <taxon>Aculeata</taxon>
        <taxon>Formicoidea</taxon>
        <taxon>Formicidae</taxon>
        <taxon>Myrmicinae</taxon>
        <taxon>Temnothorax</taxon>
    </lineage>
</organism>
<evidence type="ECO:0000313" key="9">
    <source>
        <dbReference type="EMBL" id="TGZ45957.1"/>
    </source>
</evidence>
<comment type="cofactor">
    <cofactor evidence="1">
        <name>Ca(2+)</name>
        <dbReference type="ChEBI" id="CHEBI:29108"/>
    </cofactor>
</comment>
<sequence>MPCFRLHTTKCPERGAGTMASEYKQLGLLENLDACCRDHDYCPETIAPGQHDVTGKIHNSGRYTMSRCYCDKKFRN</sequence>
<protein>
    <recommendedName>
        <fullName evidence="3">phospholipase A2</fullName>
        <ecNumber evidence="3">3.1.1.4</ecNumber>
    </recommendedName>
    <alternativeName>
        <fullName evidence="7">Phosphatidylcholine 2-acylhydrolase</fullName>
    </alternativeName>
</protein>
<keyword evidence="6" id="KW-0443">Lipid metabolism</keyword>
<evidence type="ECO:0000256" key="3">
    <source>
        <dbReference type="ARBA" id="ARBA00013278"/>
    </source>
</evidence>
<comment type="caution">
    <text evidence="9">The sequence shown here is derived from an EMBL/GenBank/DDBJ whole genome shotgun (WGS) entry which is preliminary data.</text>
</comment>
<keyword evidence="10" id="KW-1185">Reference proteome</keyword>
<dbReference type="GO" id="GO:0004623">
    <property type="term" value="F:phospholipase A2 activity"/>
    <property type="evidence" value="ECO:0007669"/>
    <property type="project" value="UniProtKB-EC"/>
</dbReference>
<evidence type="ECO:0000256" key="5">
    <source>
        <dbReference type="ARBA" id="ARBA00022963"/>
    </source>
</evidence>
<keyword evidence="5" id="KW-0442">Lipid degradation</keyword>
<name>A0A4S2KDY1_9HYME</name>
<evidence type="ECO:0000256" key="1">
    <source>
        <dbReference type="ARBA" id="ARBA00001913"/>
    </source>
</evidence>
<dbReference type="PROSITE" id="PS00118">
    <property type="entry name" value="PA2_HIS"/>
    <property type="match status" value="1"/>
</dbReference>
<dbReference type="EMBL" id="QBLH01003024">
    <property type="protein sequence ID" value="TGZ45957.1"/>
    <property type="molecule type" value="Genomic_DNA"/>
</dbReference>